<keyword evidence="2" id="KW-1185">Reference proteome</keyword>
<reference evidence="1 2" key="1">
    <citation type="journal article" date="2023" name="Front. Microbiol.">
        <title>Genomic analyses of Burkholderia respiratory isolates indicates two evolutionarily distinct B. anthina clades.</title>
        <authorList>
            <person name="Pham A."/>
            <person name="Volmer J.G."/>
            <person name="Chambers D.C."/>
            <person name="Smith D.J."/>
            <person name="Reid D.W."/>
            <person name="Burr L."/>
            <person name="Wells T.J."/>
        </authorList>
    </citation>
    <scope>NUCLEOTIDE SEQUENCE [LARGE SCALE GENOMIC DNA]</scope>
    <source>
        <strain evidence="1 2">BCCIQ07A</strain>
    </source>
</reference>
<name>A0ABU5WJX5_9BURK</name>
<sequence>MVHVRRALRLMEKMVCAAELELKKNGYPDPFALDQLRRMIDGARFD</sequence>
<evidence type="ECO:0000313" key="1">
    <source>
        <dbReference type="EMBL" id="MEB2578628.1"/>
    </source>
</evidence>
<evidence type="ECO:0000313" key="2">
    <source>
        <dbReference type="Proteomes" id="UP001304467"/>
    </source>
</evidence>
<dbReference type="EMBL" id="JAWRLE010000007">
    <property type="protein sequence ID" value="MEB2578628.1"/>
    <property type="molecule type" value="Genomic_DNA"/>
</dbReference>
<dbReference type="RefSeq" id="WP_323619489.1">
    <property type="nucleotide sequence ID" value="NZ_JAWRLE010000007.1"/>
</dbReference>
<dbReference type="Proteomes" id="UP001304467">
    <property type="component" value="Unassembled WGS sequence"/>
</dbReference>
<organism evidence="1 2">
    <name type="scientific">Burkholderia anthinoferrum</name>
    <dbReference type="NCBI Taxonomy" id="3090833"/>
    <lineage>
        <taxon>Bacteria</taxon>
        <taxon>Pseudomonadati</taxon>
        <taxon>Pseudomonadota</taxon>
        <taxon>Betaproteobacteria</taxon>
        <taxon>Burkholderiales</taxon>
        <taxon>Burkholderiaceae</taxon>
        <taxon>Burkholderia</taxon>
    </lineage>
</organism>
<gene>
    <name evidence="1" type="ORF">SB593_06595</name>
</gene>
<comment type="caution">
    <text evidence="1">The sequence shown here is derived from an EMBL/GenBank/DDBJ whole genome shotgun (WGS) entry which is preliminary data.</text>
</comment>
<protein>
    <submittedName>
        <fullName evidence="1">Uncharacterized protein</fullName>
    </submittedName>
</protein>
<proteinExistence type="predicted"/>
<accession>A0ABU5WJX5</accession>